<dbReference type="InterPro" id="IPR036322">
    <property type="entry name" value="WD40_repeat_dom_sf"/>
</dbReference>
<evidence type="ECO:0000313" key="10">
    <source>
        <dbReference type="EnsemblMetazoa" id="SMAR003010-PA"/>
    </source>
</evidence>
<reference evidence="11" key="1">
    <citation type="submission" date="2011-05" db="EMBL/GenBank/DDBJ databases">
        <authorList>
            <person name="Richards S.R."/>
            <person name="Qu J."/>
            <person name="Jiang H."/>
            <person name="Jhangiani S.N."/>
            <person name="Agravi P."/>
            <person name="Goodspeed R."/>
            <person name="Gross S."/>
            <person name="Mandapat C."/>
            <person name="Jackson L."/>
            <person name="Mathew T."/>
            <person name="Pu L."/>
            <person name="Thornton R."/>
            <person name="Saada N."/>
            <person name="Wilczek-Boney K.B."/>
            <person name="Lee S."/>
            <person name="Kovar C."/>
            <person name="Wu Y."/>
            <person name="Scherer S.E."/>
            <person name="Worley K.C."/>
            <person name="Muzny D.M."/>
            <person name="Gibbs R."/>
        </authorList>
    </citation>
    <scope>NUCLEOTIDE SEQUENCE</scope>
    <source>
        <strain evidence="11">Brora</strain>
    </source>
</reference>
<dbReference type="STRING" id="126957.T1IPQ7"/>
<dbReference type="Gene3D" id="1.10.30.10">
    <property type="entry name" value="High mobility group box domain"/>
    <property type="match status" value="1"/>
</dbReference>
<dbReference type="PhylomeDB" id="T1IPQ7"/>
<dbReference type="AlphaFoldDB" id="T1IPQ7"/>
<evidence type="ECO:0000259" key="7">
    <source>
        <dbReference type="Pfam" id="PF12341"/>
    </source>
</evidence>
<feature type="domain" description="WDHD1 first WD40" evidence="9">
    <location>
        <begin position="4"/>
        <end position="276"/>
    </location>
</feature>
<dbReference type="SUPFAM" id="SSF50993">
    <property type="entry name" value="Peptidase/esterase 'gauge' domain"/>
    <property type="match status" value="1"/>
</dbReference>
<feature type="region of interest" description="Disordered" evidence="6">
    <location>
        <begin position="838"/>
        <end position="907"/>
    </location>
</feature>
<dbReference type="InterPro" id="IPR048591">
    <property type="entry name" value="WDHD1/CFT4_hel"/>
</dbReference>
<dbReference type="SMART" id="SM00320">
    <property type="entry name" value="WD40"/>
    <property type="match status" value="4"/>
</dbReference>
<evidence type="ECO:0000256" key="1">
    <source>
        <dbReference type="ARBA" id="ARBA00004123"/>
    </source>
</evidence>
<dbReference type="PROSITE" id="PS50082">
    <property type="entry name" value="WD_REPEATS_2"/>
    <property type="match status" value="1"/>
</dbReference>
<dbReference type="EMBL" id="JH431265">
    <property type="status" value="NOT_ANNOTATED_CDS"/>
    <property type="molecule type" value="Genomic_DNA"/>
</dbReference>
<dbReference type="PROSITE" id="PS50294">
    <property type="entry name" value="WD_REPEATS_REGION"/>
    <property type="match status" value="1"/>
</dbReference>
<evidence type="ECO:0000256" key="3">
    <source>
        <dbReference type="ARBA" id="ARBA00022737"/>
    </source>
</evidence>
<keyword evidence="2 5" id="KW-0853">WD repeat</keyword>
<dbReference type="InterPro" id="IPR019775">
    <property type="entry name" value="WD40_repeat_CS"/>
</dbReference>
<accession>T1IPQ7</accession>
<comment type="subcellular location">
    <subcellularLocation>
        <location evidence="1">Nucleus</location>
    </subcellularLocation>
</comment>
<evidence type="ECO:0000313" key="11">
    <source>
        <dbReference type="Proteomes" id="UP000014500"/>
    </source>
</evidence>
<protein>
    <submittedName>
        <fullName evidence="10">Uncharacterized protein</fullName>
    </submittedName>
</protein>
<feature type="compositionally biased region" description="Polar residues" evidence="6">
    <location>
        <begin position="931"/>
        <end position="943"/>
    </location>
</feature>
<dbReference type="PROSITE" id="PS00678">
    <property type="entry name" value="WD_REPEATS_1"/>
    <property type="match status" value="1"/>
</dbReference>
<dbReference type="InterPro" id="IPR015943">
    <property type="entry name" value="WD40/YVTN_repeat-like_dom_sf"/>
</dbReference>
<feature type="repeat" description="WD" evidence="5">
    <location>
        <begin position="108"/>
        <end position="149"/>
    </location>
</feature>
<dbReference type="InterPro" id="IPR057646">
    <property type="entry name" value="WD40_WDHD1_1st"/>
</dbReference>
<keyword evidence="11" id="KW-1185">Reference proteome</keyword>
<dbReference type="GO" id="GO:0000278">
    <property type="term" value="P:mitotic cell cycle"/>
    <property type="evidence" value="ECO:0007669"/>
    <property type="project" value="TreeGrafter"/>
</dbReference>
<evidence type="ECO:0000256" key="2">
    <source>
        <dbReference type="ARBA" id="ARBA00022574"/>
    </source>
</evidence>
<dbReference type="GO" id="GO:0003682">
    <property type="term" value="F:chromatin binding"/>
    <property type="evidence" value="ECO:0007669"/>
    <property type="project" value="TreeGrafter"/>
</dbReference>
<dbReference type="InterPro" id="IPR022100">
    <property type="entry name" value="WDHD1/CFT4_beta-prop_2nd"/>
</dbReference>
<dbReference type="PANTHER" id="PTHR19932:SF10">
    <property type="entry name" value="WD REPEAT AND HMG-BOX DNA-BINDING PROTEIN 1"/>
    <property type="match status" value="1"/>
</dbReference>
<dbReference type="Proteomes" id="UP000014500">
    <property type="component" value="Unassembled WGS sequence"/>
</dbReference>
<dbReference type="PANTHER" id="PTHR19932">
    <property type="entry name" value="WD REPEAT AND HMG-BOX DNA BINDING PROTEIN"/>
    <property type="match status" value="1"/>
</dbReference>
<dbReference type="Gene3D" id="2.130.10.10">
    <property type="entry name" value="YVTN repeat-like/Quinoprotein amine dehydrogenase"/>
    <property type="match status" value="2"/>
</dbReference>
<dbReference type="Pfam" id="PF12341">
    <property type="entry name" value="Mcl1_mid"/>
    <property type="match status" value="1"/>
</dbReference>
<dbReference type="HOGENOM" id="CLU_004219_3_0_1"/>
<dbReference type="Pfam" id="PF24817">
    <property type="entry name" value="WD40_WDHD1_1st"/>
    <property type="match status" value="1"/>
</dbReference>
<dbReference type="eggNOG" id="KOG1274">
    <property type="taxonomic scope" value="Eukaryota"/>
</dbReference>
<dbReference type="GO" id="GO:0006281">
    <property type="term" value="P:DNA repair"/>
    <property type="evidence" value="ECO:0007669"/>
    <property type="project" value="TreeGrafter"/>
</dbReference>
<evidence type="ECO:0000256" key="5">
    <source>
        <dbReference type="PROSITE-ProRule" id="PRU00221"/>
    </source>
</evidence>
<evidence type="ECO:0000259" key="8">
    <source>
        <dbReference type="Pfam" id="PF20946"/>
    </source>
</evidence>
<proteinExistence type="predicted"/>
<feature type="region of interest" description="Disordered" evidence="6">
    <location>
        <begin position="921"/>
        <end position="943"/>
    </location>
</feature>
<organism evidence="10 11">
    <name type="scientific">Strigamia maritima</name>
    <name type="common">European centipede</name>
    <name type="synonym">Geophilus maritimus</name>
    <dbReference type="NCBI Taxonomy" id="126957"/>
    <lineage>
        <taxon>Eukaryota</taxon>
        <taxon>Metazoa</taxon>
        <taxon>Ecdysozoa</taxon>
        <taxon>Arthropoda</taxon>
        <taxon>Myriapoda</taxon>
        <taxon>Chilopoda</taxon>
        <taxon>Pleurostigmophora</taxon>
        <taxon>Geophilomorpha</taxon>
        <taxon>Linotaeniidae</taxon>
        <taxon>Strigamia</taxon>
    </lineage>
</organism>
<dbReference type="InterPro" id="IPR036910">
    <property type="entry name" value="HMG_box_dom_sf"/>
</dbReference>
<feature type="compositionally biased region" description="Acidic residues" evidence="6">
    <location>
        <begin position="794"/>
        <end position="806"/>
    </location>
</feature>
<evidence type="ECO:0000259" key="9">
    <source>
        <dbReference type="Pfam" id="PF24817"/>
    </source>
</evidence>
<sequence>FSFRHIVTCGEDGRLRIWEAPDFDVITTHPIGEKVSALFVEKNVILFSNDTNGIAVISFPELEPEGYLSFLAAPVTRISANRAGTILCAASCDFTIRIINRKEKTYKELKHEAPVLCVDVDPQGKFLLSSSCDGSVCVWNLTTYEKVKSWNGILPKNNSVENSKILGHVAWETVTGKFVVIPRGKEIEIYSRDNWILLHTLKDDRIDADLSVCAASSNGIYVSAGSVNGIVIVWDVCTQKCVNFIQNDKRGAIAGFSWNPQCKEEMAYCDYDGQLHVRYIKSKDNTDNVFSTELPDDVMASFNEPFGDDSDDENTFSISQIKAETVGLNTDDDNTSEFPKQIEPITNGFKTKALLGDDENDIDNFSTVSEFGPSKSSNRNFAHSFQGAFQPGSTPTHLSHRFMAWNIFGFIINHNTEEENSLDIEFHDSTTYHSMHLNNHSNYVLAALTEEAVVFANESEEDRPSMLMCMHFKSWDSNNEWTVNMPSKENIHAVAAGDGWVAVATSQRQLRMFTIGGVQLDTISLPGPVVSMNGHHEYLIVAYHLGAGLPGEQCLATLLLTVLTRKILFSNVSLSLSPQSTLMWIGFSEYGAPACVDSEGIVTVLRQNVGNVWMQVCNTRAGVKGKSDHFFVVALSELQKSVWGLPCKGSKYPPTLPRPIMTPVPLQLPLCELNTEKGQLEESLWHQKLVNDTLIHMEHDNTEHERQKTDGDKALQATLMKAFALACNSDRGYRAVEICELMPTSYAVQLAIKYATAQNHLQLAHRLNEIAYEKSREEINAARNDVKSPVGQIDETDDEFADDSAEEVGTWKKDVQNQTVAKTTAKTPIAVKSNIPVKVKGKQQVEPSSNISDDDSSENEQIEQSPNSPDVNVTRIPQAVPSSNDRNKNPFKKNSNPPKKLIESGKGAGVFDTFTNITSKQKEKNAKKLNPATSKATRQRGNTTKTTFKSWFQTNEEEMRAEYPHLSDKDLKKCAMDKFKETNDKEKQVFIILIMEKNVTIHIILLPSRNLTIQ</sequence>
<keyword evidence="4" id="KW-0539">Nucleus</keyword>
<dbReference type="EnsemblMetazoa" id="SMAR003010-RA">
    <property type="protein sequence ID" value="SMAR003010-PA"/>
    <property type="gene ID" value="SMAR003010"/>
</dbReference>
<feature type="domain" description="WDHD1/CFT4 helical bundle" evidence="8">
    <location>
        <begin position="678"/>
        <end position="776"/>
    </location>
</feature>
<feature type="region of interest" description="Disordered" evidence="6">
    <location>
        <begin position="789"/>
        <end position="812"/>
    </location>
</feature>
<evidence type="ECO:0000256" key="6">
    <source>
        <dbReference type="SAM" id="MobiDB-lite"/>
    </source>
</evidence>
<dbReference type="GO" id="GO:0006261">
    <property type="term" value="P:DNA-templated DNA replication"/>
    <property type="evidence" value="ECO:0007669"/>
    <property type="project" value="TreeGrafter"/>
</dbReference>
<name>T1IPQ7_STRMM</name>
<dbReference type="InterPro" id="IPR001680">
    <property type="entry name" value="WD40_rpt"/>
</dbReference>
<keyword evidence="3" id="KW-0677">Repeat</keyword>
<dbReference type="GO" id="GO:0043596">
    <property type="term" value="C:nuclear replication fork"/>
    <property type="evidence" value="ECO:0007669"/>
    <property type="project" value="TreeGrafter"/>
</dbReference>
<feature type="compositionally biased region" description="Acidic residues" evidence="6">
    <location>
        <begin position="852"/>
        <end position="861"/>
    </location>
</feature>
<dbReference type="OMA" id="RYAHTNG"/>
<reference evidence="10" key="2">
    <citation type="submission" date="2015-02" db="UniProtKB">
        <authorList>
            <consortium name="EnsemblMetazoa"/>
        </authorList>
    </citation>
    <scope>IDENTIFICATION</scope>
</reference>
<evidence type="ECO:0000256" key="4">
    <source>
        <dbReference type="ARBA" id="ARBA00023242"/>
    </source>
</evidence>
<dbReference type="SUPFAM" id="SSF50978">
    <property type="entry name" value="WD40 repeat-like"/>
    <property type="match status" value="1"/>
</dbReference>
<feature type="domain" description="WDHD1/CFT4 second beta-propeller" evidence="7">
    <location>
        <begin position="388"/>
        <end position="670"/>
    </location>
</feature>
<dbReference type="Pfam" id="PF20946">
    <property type="entry name" value="Ctf4_C"/>
    <property type="match status" value="1"/>
</dbReference>